<evidence type="ECO:0000256" key="4">
    <source>
        <dbReference type="ARBA" id="ARBA00022449"/>
    </source>
</evidence>
<dbReference type="Gene3D" id="1.20.1530.20">
    <property type="match status" value="1"/>
</dbReference>
<organism evidence="10 11">
    <name type="scientific">Cupriavidus metallidurans</name>
    <dbReference type="NCBI Taxonomy" id="119219"/>
    <lineage>
        <taxon>Bacteria</taxon>
        <taxon>Pseudomonadati</taxon>
        <taxon>Pseudomonadota</taxon>
        <taxon>Betaproteobacteria</taxon>
        <taxon>Burkholderiales</taxon>
        <taxon>Burkholderiaceae</taxon>
        <taxon>Cupriavidus</taxon>
    </lineage>
</organism>
<evidence type="ECO:0000259" key="9">
    <source>
        <dbReference type="Pfam" id="PF00999"/>
    </source>
</evidence>
<dbReference type="GO" id="GO:0015297">
    <property type="term" value="F:antiporter activity"/>
    <property type="evidence" value="ECO:0007669"/>
    <property type="project" value="UniProtKB-KW"/>
</dbReference>
<dbReference type="PANTHER" id="PTHR46157">
    <property type="entry name" value="K(+) EFFLUX ANTIPORTER 3, CHLOROPLASTIC"/>
    <property type="match status" value="1"/>
</dbReference>
<evidence type="ECO:0000313" key="11">
    <source>
        <dbReference type="Proteomes" id="UP000253772"/>
    </source>
</evidence>
<dbReference type="GO" id="GO:0008324">
    <property type="term" value="F:monoatomic cation transmembrane transporter activity"/>
    <property type="evidence" value="ECO:0007669"/>
    <property type="project" value="InterPro"/>
</dbReference>
<dbReference type="PANTHER" id="PTHR46157:SF4">
    <property type="entry name" value="K(+) EFFLUX ANTIPORTER 3, CHLOROPLASTIC"/>
    <property type="match status" value="1"/>
</dbReference>
<feature type="domain" description="Cation/H+ exchanger transmembrane" evidence="9">
    <location>
        <begin position="13"/>
        <end position="372"/>
    </location>
</feature>
<keyword evidence="8" id="KW-0472">Membrane</keyword>
<proteinExistence type="inferred from homology"/>
<keyword evidence="7" id="KW-0406">Ion transport</keyword>
<dbReference type="AlphaFoldDB" id="A0A132HK01"/>
<keyword evidence="6" id="KW-1133">Transmembrane helix</keyword>
<evidence type="ECO:0000256" key="8">
    <source>
        <dbReference type="ARBA" id="ARBA00023136"/>
    </source>
</evidence>
<name>A0A132HK01_9BURK</name>
<protein>
    <submittedName>
        <fullName evidence="10">Cation/H(+) antiporter</fullName>
    </submittedName>
</protein>
<gene>
    <name evidence="10" type="ORF">DDF84_007515</name>
</gene>
<dbReference type="RefSeq" id="WP_024569751.1">
    <property type="nucleotide sequence ID" value="NZ_CP037900.1"/>
</dbReference>
<dbReference type="OrthoDB" id="9781411at2"/>
<dbReference type="InterPro" id="IPR038770">
    <property type="entry name" value="Na+/solute_symporter_sf"/>
</dbReference>
<reference evidence="10 11" key="1">
    <citation type="submission" date="2019-03" db="EMBL/GenBank/DDBJ databases">
        <title>Comparative insights into the high quality Complete genome sequence of highly metal resistant Cupriavidus metallidurans strain BS1 isolated from a gold-copper mine.</title>
        <authorList>
            <person name="Mazhar H.S."/>
            <person name="Rensing C."/>
        </authorList>
    </citation>
    <scope>NUCLEOTIDE SEQUENCE [LARGE SCALE GENOMIC DNA]</scope>
    <source>
        <strain evidence="10 11">BS1</strain>
    </source>
</reference>
<dbReference type="GO" id="GO:1902600">
    <property type="term" value="P:proton transmembrane transport"/>
    <property type="evidence" value="ECO:0007669"/>
    <property type="project" value="InterPro"/>
</dbReference>
<comment type="subcellular location">
    <subcellularLocation>
        <location evidence="1">Membrane</location>
        <topology evidence="1">Multi-pass membrane protein</topology>
    </subcellularLocation>
</comment>
<evidence type="ECO:0000256" key="5">
    <source>
        <dbReference type="ARBA" id="ARBA00022692"/>
    </source>
</evidence>
<accession>A0A132HK01</accession>
<evidence type="ECO:0000256" key="3">
    <source>
        <dbReference type="ARBA" id="ARBA00022448"/>
    </source>
</evidence>
<evidence type="ECO:0000256" key="2">
    <source>
        <dbReference type="ARBA" id="ARBA00005551"/>
    </source>
</evidence>
<keyword evidence="5" id="KW-0812">Transmembrane</keyword>
<dbReference type="InterPro" id="IPR004771">
    <property type="entry name" value="K/H_exchanger"/>
</dbReference>
<keyword evidence="4" id="KW-0050">Antiport</keyword>
<dbReference type="NCBIfam" id="TIGR00932">
    <property type="entry name" value="2a37"/>
    <property type="match status" value="1"/>
</dbReference>
<dbReference type="EMBL" id="CP037900">
    <property type="protein sequence ID" value="QBP09621.1"/>
    <property type="molecule type" value="Genomic_DNA"/>
</dbReference>
<evidence type="ECO:0000256" key="1">
    <source>
        <dbReference type="ARBA" id="ARBA00004141"/>
    </source>
</evidence>
<dbReference type="Pfam" id="PF00999">
    <property type="entry name" value="Na_H_Exchanger"/>
    <property type="match status" value="1"/>
</dbReference>
<dbReference type="GO" id="GO:0005886">
    <property type="term" value="C:plasma membrane"/>
    <property type="evidence" value="ECO:0007669"/>
    <property type="project" value="TreeGrafter"/>
</dbReference>
<dbReference type="InterPro" id="IPR006153">
    <property type="entry name" value="Cation/H_exchanger_TM"/>
</dbReference>
<sequence length="404" mass="42815">MELLLQAVLFLASALVVVPLSIRLGFGSVLGYLVAGMLIGPSALGFVTDVNAVLHIAELGIMLMMFIIGIEMDVRKLWNLRRSIFGHGGAQVLLCAVLLALAFIAFGVNWRVGVAAGFALSLSSTAMVIAILEQRGLMQAPIGRASFGILLFQDMAAIPMIALLPLLSPAPATTNTIAGWIVALEALGMLAAVVFGGTILLRYLLPIIRRSGTRDMVTVFALLWVIGIALLMQSVHLSMSLGAFVAGVLLAGSDCREEIEADISPIKGVLLGLFFMAVGMSIKFDVLASKPFLVAVLLLVLLVAKISGLLFLARQIQLPRGDRVYFAVLLSQGGEFAFVVMAVAEAARLLNGEQASIVTAVVALSMAATPLLLMALRKKETARDVERPLPAANRHADAPDADLH</sequence>
<keyword evidence="3" id="KW-0813">Transport</keyword>
<evidence type="ECO:0000256" key="7">
    <source>
        <dbReference type="ARBA" id="ARBA00023065"/>
    </source>
</evidence>
<evidence type="ECO:0000313" key="10">
    <source>
        <dbReference type="EMBL" id="QBP09621.1"/>
    </source>
</evidence>
<dbReference type="Proteomes" id="UP000253772">
    <property type="component" value="Chromosome c1"/>
</dbReference>
<comment type="similarity">
    <text evidence="2">Belongs to the monovalent cation:proton antiporter 2 (CPA2) transporter (TC 2.A.37) family.</text>
</comment>
<evidence type="ECO:0000256" key="6">
    <source>
        <dbReference type="ARBA" id="ARBA00022989"/>
    </source>
</evidence>